<dbReference type="InterPro" id="IPR005533">
    <property type="entry name" value="AMOP_dom"/>
</dbReference>
<evidence type="ECO:0000256" key="3">
    <source>
        <dbReference type="ARBA" id="ARBA00022525"/>
    </source>
</evidence>
<evidence type="ECO:0000256" key="5">
    <source>
        <dbReference type="ARBA" id="ARBA00023157"/>
    </source>
</evidence>
<dbReference type="FunFam" id="2.20.100.10:FF:000033">
    <property type="entry name" value="Isthmin 1"/>
    <property type="match status" value="1"/>
</dbReference>
<dbReference type="PROSITE" id="PS50856">
    <property type="entry name" value="AMOP"/>
    <property type="match status" value="1"/>
</dbReference>
<dbReference type="PANTHER" id="PTHR10239">
    <property type="entry name" value="ISTHMIN-2"/>
    <property type="match status" value="1"/>
</dbReference>
<organism evidence="8 9">
    <name type="scientific">Gallus gallus</name>
    <name type="common">Chicken</name>
    <dbReference type="NCBI Taxonomy" id="9031"/>
    <lineage>
        <taxon>Eukaryota</taxon>
        <taxon>Metazoa</taxon>
        <taxon>Chordata</taxon>
        <taxon>Craniata</taxon>
        <taxon>Vertebrata</taxon>
        <taxon>Euteleostomi</taxon>
        <taxon>Archelosauria</taxon>
        <taxon>Archosauria</taxon>
        <taxon>Dinosauria</taxon>
        <taxon>Saurischia</taxon>
        <taxon>Theropoda</taxon>
        <taxon>Coelurosauria</taxon>
        <taxon>Aves</taxon>
        <taxon>Neognathae</taxon>
        <taxon>Galloanserae</taxon>
        <taxon>Galliformes</taxon>
        <taxon>Phasianidae</taxon>
        <taxon>Phasianinae</taxon>
        <taxon>Gallus</taxon>
    </lineage>
</organism>
<dbReference type="InterPro" id="IPR000884">
    <property type="entry name" value="TSP1_rpt"/>
</dbReference>
<dbReference type="PROSITE" id="PS50092">
    <property type="entry name" value="TSP1"/>
    <property type="match status" value="1"/>
</dbReference>
<keyword evidence="3" id="KW-0964">Secreted</keyword>
<gene>
    <name evidence="8" type="primary">ISM2</name>
</gene>
<evidence type="ECO:0000313" key="8">
    <source>
        <dbReference type="Ensembl" id="ENSGALP00010006453.1"/>
    </source>
</evidence>
<feature type="domain" description="AMOP" evidence="7">
    <location>
        <begin position="326"/>
        <end position="489"/>
    </location>
</feature>
<keyword evidence="5" id="KW-1015">Disulfide bond</keyword>
<accession>A0A8V0XQQ6</accession>
<evidence type="ECO:0000256" key="6">
    <source>
        <dbReference type="SAM" id="MobiDB-lite"/>
    </source>
</evidence>
<feature type="region of interest" description="Disordered" evidence="6">
    <location>
        <begin position="49"/>
        <end position="108"/>
    </location>
</feature>
<dbReference type="InterPro" id="IPR051867">
    <property type="entry name" value="Angio_Inhib/Adhesion_GPCR"/>
</dbReference>
<name>A0A8V0XQQ6_CHICK</name>
<dbReference type="SMART" id="SM00723">
    <property type="entry name" value="AMOP"/>
    <property type="match status" value="1"/>
</dbReference>
<reference evidence="8" key="3">
    <citation type="submission" date="2025-09" db="UniProtKB">
        <authorList>
            <consortium name="Ensembl"/>
        </authorList>
    </citation>
    <scope>IDENTIFICATION</scope>
    <source>
        <strain evidence="8">broiler</strain>
    </source>
</reference>
<comment type="subcellular location">
    <subcellularLocation>
        <location evidence="1">Secreted</location>
    </subcellularLocation>
</comment>
<comment type="similarity">
    <text evidence="2">Belongs to the isthmin family.</text>
</comment>
<dbReference type="OrthoDB" id="9930623at2759"/>
<dbReference type="GeneTree" id="ENSGT00940000163359"/>
<keyword evidence="4" id="KW-0732">Signal</keyword>
<dbReference type="Ensembl" id="ENSGALT00010011507.1">
    <property type="protein sequence ID" value="ENSGALP00010006453.1"/>
    <property type="gene ID" value="ENSGALG00010004917.1"/>
</dbReference>
<dbReference type="Pfam" id="PF03782">
    <property type="entry name" value="AMOP"/>
    <property type="match status" value="1"/>
</dbReference>
<dbReference type="PANTHER" id="PTHR10239:SF28">
    <property type="entry name" value="ISTHMIN-2"/>
    <property type="match status" value="1"/>
</dbReference>
<proteinExistence type="inferred from homology"/>
<dbReference type="Gene3D" id="2.20.100.10">
    <property type="entry name" value="Thrombospondin type-1 (TSP1) repeat"/>
    <property type="match status" value="1"/>
</dbReference>
<dbReference type="InterPro" id="IPR036383">
    <property type="entry name" value="TSP1_rpt_sf"/>
</dbReference>
<evidence type="ECO:0000313" key="9">
    <source>
        <dbReference type="Proteomes" id="UP000000539"/>
    </source>
</evidence>
<dbReference type="GO" id="GO:0005576">
    <property type="term" value="C:extracellular region"/>
    <property type="evidence" value="ECO:0007669"/>
    <property type="project" value="UniProtKB-SubCell"/>
</dbReference>
<dbReference type="SMART" id="SM00209">
    <property type="entry name" value="TSP1"/>
    <property type="match status" value="1"/>
</dbReference>
<dbReference type="Pfam" id="PF00090">
    <property type="entry name" value="TSP_1"/>
    <property type="match status" value="1"/>
</dbReference>
<feature type="compositionally biased region" description="Acidic residues" evidence="6">
    <location>
        <begin position="186"/>
        <end position="229"/>
    </location>
</feature>
<dbReference type="Proteomes" id="UP000000539">
    <property type="component" value="Chromosome 5"/>
</dbReference>
<keyword evidence="9" id="KW-1185">Reference proteome</keyword>
<sequence length="501" mass="56961">MKCGIRRCVPGAASRGKASQARCVGCAGRKRLDWSCRATGQVARRLAVQVSASSDPRAAGDEELPPSGRARGLRRSGQAGPRRHRRRGATQQTMRSPVQPQPSGAGQEESLPFVLDLQSLPGLANVDLSAQNPNIQVTIEVVDDPQAEMEMDLLKETSNDWSLTSSEWLSHKDLFWPLFWEYTDPNEEEEEEEEDDNMDVGDREEEEDEEDEDEEEEEDYTAEYEEEESMLSGVGDDWEQRWPSQKNWIFKEKYNYDYEDEEEWSPWSPCSITCGSGNQKRTRSCGYACTATESRTCDLPRCPGAEGEIVFPTEETPFRSDNTTELFNSDVDSCEKWLNCKSDFLTKYLSKVLTDLPSCPCSYPLEAVYSAVNLRDERQGKSFRWRDASGPKERLDIYKPTARFCLRSMLSLDSTTLAAQHCCYDEHTRLITRGKGAGVPNLISTEFSPELHYKVDMLPWILCKGDWSRYHAVRPPNNGQQCADNPAEEEYLSQLQEAKEY</sequence>
<evidence type="ECO:0000256" key="1">
    <source>
        <dbReference type="ARBA" id="ARBA00004613"/>
    </source>
</evidence>
<dbReference type="SUPFAM" id="SSF82895">
    <property type="entry name" value="TSP-1 type 1 repeat"/>
    <property type="match status" value="1"/>
</dbReference>
<feature type="region of interest" description="Disordered" evidence="6">
    <location>
        <begin position="186"/>
        <end position="238"/>
    </location>
</feature>
<protein>
    <submittedName>
        <fullName evidence="8">Isthmin 2</fullName>
    </submittedName>
</protein>
<evidence type="ECO:0000259" key="7">
    <source>
        <dbReference type="PROSITE" id="PS50856"/>
    </source>
</evidence>
<dbReference type="AlphaFoldDB" id="A0A8V0XQQ6"/>
<evidence type="ECO:0000256" key="4">
    <source>
        <dbReference type="ARBA" id="ARBA00022729"/>
    </source>
</evidence>
<reference evidence="8" key="2">
    <citation type="submission" date="2025-08" db="UniProtKB">
        <authorList>
            <consortium name="Ensembl"/>
        </authorList>
    </citation>
    <scope>IDENTIFICATION</scope>
    <source>
        <strain evidence="8">broiler</strain>
    </source>
</reference>
<reference evidence="8" key="1">
    <citation type="submission" date="2020-11" db="EMBL/GenBank/DDBJ databases">
        <title>Gallus gallus (Chicken) genome, bGalGal1, GRCg7b, maternal haplotype autosomes + Z &amp; W.</title>
        <authorList>
            <person name="Warren W."/>
            <person name="Formenti G."/>
            <person name="Fedrigo O."/>
            <person name="Haase B."/>
            <person name="Mountcastle J."/>
            <person name="Balacco J."/>
            <person name="Tracey A."/>
            <person name="Schneider V."/>
            <person name="Okimoto R."/>
            <person name="Cheng H."/>
            <person name="Hawken R."/>
            <person name="Howe K."/>
            <person name="Jarvis E.D."/>
        </authorList>
    </citation>
    <scope>NUCLEOTIDE SEQUENCE [LARGE SCALE GENOMIC DNA]</scope>
    <source>
        <strain evidence="8">Broiler</strain>
    </source>
</reference>
<feature type="compositionally biased region" description="Polar residues" evidence="6">
    <location>
        <begin position="89"/>
        <end position="104"/>
    </location>
</feature>
<evidence type="ECO:0000256" key="2">
    <source>
        <dbReference type="ARBA" id="ARBA00010198"/>
    </source>
</evidence>